<comment type="subunit">
    <text evidence="7">Part of a complex composed of FtsB, FtsL and FtsQ.</text>
</comment>
<keyword evidence="7" id="KW-0997">Cell inner membrane</keyword>
<keyword evidence="4 7" id="KW-1133">Transmembrane helix</keyword>
<comment type="function">
    <text evidence="7">Essential cell division protein. May link together the upstream cell division proteins, which are predominantly cytoplasmic, with the downstream cell division proteins, which are predominantly periplasmic.</text>
</comment>
<evidence type="ECO:0000256" key="6">
    <source>
        <dbReference type="ARBA" id="ARBA00023306"/>
    </source>
</evidence>
<dbReference type="InterPro" id="IPR023081">
    <property type="entry name" value="Cell_div_FtsB"/>
</dbReference>
<reference evidence="10" key="1">
    <citation type="journal article" date="2019" name="Int. J. Syst. Evol. Microbiol.">
        <title>The Global Catalogue of Microorganisms (GCM) 10K type strain sequencing project: providing services to taxonomists for standard genome sequencing and annotation.</title>
        <authorList>
            <consortium name="The Broad Institute Genomics Platform"/>
            <consortium name="The Broad Institute Genome Sequencing Center for Infectious Disease"/>
            <person name="Wu L."/>
            <person name="Ma J."/>
        </authorList>
    </citation>
    <scope>NUCLEOTIDE SEQUENCE [LARGE SCALE GENOMIC DNA]</scope>
    <source>
        <strain evidence="10">CCUG 58412</strain>
    </source>
</reference>
<dbReference type="NCBIfam" id="NF002058">
    <property type="entry name" value="PRK00888.1"/>
    <property type="match status" value="1"/>
</dbReference>
<keyword evidence="6 7" id="KW-0131">Cell cycle</keyword>
<dbReference type="Proteomes" id="UP001597128">
    <property type="component" value="Unassembled WGS sequence"/>
</dbReference>
<evidence type="ECO:0000313" key="9">
    <source>
        <dbReference type="EMBL" id="MFD0912878.1"/>
    </source>
</evidence>
<dbReference type="HAMAP" id="MF_00599">
    <property type="entry name" value="FtsB"/>
    <property type="match status" value="1"/>
</dbReference>
<evidence type="ECO:0000256" key="4">
    <source>
        <dbReference type="ARBA" id="ARBA00022989"/>
    </source>
</evidence>
<keyword evidence="7" id="KW-0175">Coiled coil</keyword>
<evidence type="ECO:0000256" key="2">
    <source>
        <dbReference type="ARBA" id="ARBA00022618"/>
    </source>
</evidence>
<sequence length="139" mass="15685">MRKLTIVLVVLIALLQYPLWLGKGGWLRVWQYSQQIQAHEKRNDYYRQRNETLRAEVRDLKQGQSAVEERARSELGMIKQDEVFYQVMQRKNPNPAAPASVITATPPKEAVLPPLAPTQATPTQQTPAPGSETPPAVLD</sequence>
<dbReference type="PANTHER" id="PTHR37485">
    <property type="entry name" value="CELL DIVISION PROTEIN FTSB"/>
    <property type="match status" value="1"/>
</dbReference>
<dbReference type="Pfam" id="PF04977">
    <property type="entry name" value="DivIC"/>
    <property type="match status" value="1"/>
</dbReference>
<feature type="region of interest" description="Disordered" evidence="8">
    <location>
        <begin position="93"/>
        <end position="139"/>
    </location>
</feature>
<comment type="subcellular location">
    <subcellularLocation>
        <location evidence="7">Cell inner membrane</location>
        <topology evidence="7">Single-pass type II membrane protein</topology>
    </subcellularLocation>
    <text evidence="7">Localizes to the division septum.</text>
</comment>
<evidence type="ECO:0000256" key="1">
    <source>
        <dbReference type="ARBA" id="ARBA00022475"/>
    </source>
</evidence>
<feature type="compositionally biased region" description="Low complexity" evidence="8">
    <location>
        <begin position="117"/>
        <end position="129"/>
    </location>
</feature>
<evidence type="ECO:0000256" key="5">
    <source>
        <dbReference type="ARBA" id="ARBA00023136"/>
    </source>
</evidence>
<keyword evidence="3 7" id="KW-0812">Transmembrane</keyword>
<protein>
    <recommendedName>
        <fullName evidence="7">Cell division protein FtsB</fullName>
    </recommendedName>
</protein>
<feature type="topological domain" description="Periplasmic" evidence="7">
    <location>
        <begin position="22"/>
        <end position="139"/>
    </location>
</feature>
<dbReference type="RefSeq" id="WP_379056068.1">
    <property type="nucleotide sequence ID" value="NZ_JBHTKB010000001.1"/>
</dbReference>
<organism evidence="9 10">
    <name type="scientific">Methylophilus luteus</name>
    <dbReference type="NCBI Taxonomy" id="640108"/>
    <lineage>
        <taxon>Bacteria</taxon>
        <taxon>Pseudomonadati</taxon>
        <taxon>Pseudomonadota</taxon>
        <taxon>Betaproteobacteria</taxon>
        <taxon>Nitrosomonadales</taxon>
        <taxon>Methylophilaceae</taxon>
        <taxon>Methylophilus</taxon>
    </lineage>
</organism>
<keyword evidence="1 7" id="KW-1003">Cell membrane</keyword>
<gene>
    <name evidence="7 9" type="primary">ftsB</name>
    <name evidence="9" type="ORF">ACFQ1Z_04900</name>
</gene>
<accession>A0ABW3F4W7</accession>
<proteinExistence type="inferred from homology"/>
<name>A0ABW3F4W7_9PROT</name>
<keyword evidence="10" id="KW-1185">Reference proteome</keyword>
<evidence type="ECO:0000256" key="3">
    <source>
        <dbReference type="ARBA" id="ARBA00022692"/>
    </source>
</evidence>
<evidence type="ECO:0000313" key="10">
    <source>
        <dbReference type="Proteomes" id="UP001597128"/>
    </source>
</evidence>
<comment type="similarity">
    <text evidence="7">Belongs to the FtsB family.</text>
</comment>
<comment type="caution">
    <text evidence="9">The sequence shown here is derived from an EMBL/GenBank/DDBJ whole genome shotgun (WGS) entry which is preliminary data.</text>
</comment>
<keyword evidence="2 7" id="KW-0132">Cell division</keyword>
<dbReference type="EMBL" id="JBHTKB010000001">
    <property type="protein sequence ID" value="MFD0912878.1"/>
    <property type="molecule type" value="Genomic_DNA"/>
</dbReference>
<dbReference type="GO" id="GO:0051301">
    <property type="term" value="P:cell division"/>
    <property type="evidence" value="ECO:0007669"/>
    <property type="project" value="UniProtKB-KW"/>
</dbReference>
<evidence type="ECO:0000256" key="8">
    <source>
        <dbReference type="SAM" id="MobiDB-lite"/>
    </source>
</evidence>
<keyword evidence="5 7" id="KW-0472">Membrane</keyword>
<dbReference type="InterPro" id="IPR007060">
    <property type="entry name" value="FtsL/DivIC"/>
</dbReference>
<evidence type="ECO:0000256" key="7">
    <source>
        <dbReference type="HAMAP-Rule" id="MF_00599"/>
    </source>
</evidence>
<feature type="coiled-coil region" evidence="7">
    <location>
        <begin position="36"/>
        <end position="70"/>
    </location>
</feature>
<feature type="topological domain" description="Cytoplasmic" evidence="7">
    <location>
        <begin position="1"/>
        <end position="3"/>
    </location>
</feature>
<dbReference type="PANTHER" id="PTHR37485:SF1">
    <property type="entry name" value="CELL DIVISION PROTEIN FTSB"/>
    <property type="match status" value="1"/>
</dbReference>